<dbReference type="Gene3D" id="1.10.357.10">
    <property type="entry name" value="Tetracycline Repressor, domain 2"/>
    <property type="match status" value="1"/>
</dbReference>
<dbReference type="InterPro" id="IPR011075">
    <property type="entry name" value="TetR_C"/>
</dbReference>
<dbReference type="PANTHER" id="PTHR30055:SF148">
    <property type="entry name" value="TETR-FAMILY TRANSCRIPTIONAL REGULATOR"/>
    <property type="match status" value="1"/>
</dbReference>
<evidence type="ECO:0000259" key="5">
    <source>
        <dbReference type="PROSITE" id="PS50977"/>
    </source>
</evidence>
<protein>
    <submittedName>
        <fullName evidence="6">TetR/AcrR family transcriptional regulator</fullName>
    </submittedName>
</protein>
<dbReference type="SUPFAM" id="SSF46689">
    <property type="entry name" value="Homeodomain-like"/>
    <property type="match status" value="1"/>
</dbReference>
<gene>
    <name evidence="6" type="ORF">GCM10022254_12620</name>
</gene>
<dbReference type="SUPFAM" id="SSF48498">
    <property type="entry name" value="Tetracyclin repressor-like, C-terminal domain"/>
    <property type="match status" value="1"/>
</dbReference>
<proteinExistence type="predicted"/>
<dbReference type="PANTHER" id="PTHR30055">
    <property type="entry name" value="HTH-TYPE TRANSCRIPTIONAL REGULATOR RUTR"/>
    <property type="match status" value="1"/>
</dbReference>
<reference evidence="7" key="1">
    <citation type="journal article" date="2019" name="Int. J. Syst. Evol. Microbiol.">
        <title>The Global Catalogue of Microorganisms (GCM) 10K type strain sequencing project: providing services to taxonomists for standard genome sequencing and annotation.</title>
        <authorList>
            <consortium name="The Broad Institute Genomics Platform"/>
            <consortium name="The Broad Institute Genome Sequencing Center for Infectious Disease"/>
            <person name="Wu L."/>
            <person name="Ma J."/>
        </authorList>
    </citation>
    <scope>NUCLEOTIDE SEQUENCE [LARGE SCALE GENOMIC DNA]</scope>
    <source>
        <strain evidence="7">JCM 17440</strain>
    </source>
</reference>
<dbReference type="InterPro" id="IPR036271">
    <property type="entry name" value="Tet_transcr_reg_TetR-rel_C_sf"/>
</dbReference>
<dbReference type="PROSITE" id="PS50977">
    <property type="entry name" value="HTH_TETR_2"/>
    <property type="match status" value="1"/>
</dbReference>
<dbReference type="InterPro" id="IPR001647">
    <property type="entry name" value="HTH_TetR"/>
</dbReference>
<dbReference type="Proteomes" id="UP001501710">
    <property type="component" value="Unassembled WGS sequence"/>
</dbReference>
<dbReference type="InterPro" id="IPR023772">
    <property type="entry name" value="DNA-bd_HTH_TetR-type_CS"/>
</dbReference>
<evidence type="ECO:0000256" key="4">
    <source>
        <dbReference type="PROSITE-ProRule" id="PRU00335"/>
    </source>
</evidence>
<name>A0ABP8BUL1_9ACTN</name>
<evidence type="ECO:0000256" key="2">
    <source>
        <dbReference type="ARBA" id="ARBA00023125"/>
    </source>
</evidence>
<dbReference type="InterPro" id="IPR050109">
    <property type="entry name" value="HTH-type_TetR-like_transc_reg"/>
</dbReference>
<keyword evidence="7" id="KW-1185">Reference proteome</keyword>
<dbReference type="Pfam" id="PF00440">
    <property type="entry name" value="TetR_N"/>
    <property type="match status" value="1"/>
</dbReference>
<sequence>MLGGMSRSPAVRPPGGPILQDAVTDAIRTAFFEELAEVGYGRLSLEAVARRAGSGKAAIYRRWPSKEAMTIDLITQVSIAATDTPDTGTLRGDVLAFLTAVDAALRHPLVSRILPDLFAAGVHHPNIAASLGDRVGGARREKAVNVLRRAVERGELAPGTDFELGLDLLAGPLYWSTTIRQAPADPARLERLADKVVAALAA</sequence>
<evidence type="ECO:0000256" key="3">
    <source>
        <dbReference type="ARBA" id="ARBA00023163"/>
    </source>
</evidence>
<feature type="domain" description="HTH tetR-type" evidence="5">
    <location>
        <begin position="21"/>
        <end position="81"/>
    </location>
</feature>
<accession>A0ABP8BUL1</accession>
<dbReference type="PROSITE" id="PS01081">
    <property type="entry name" value="HTH_TETR_1"/>
    <property type="match status" value="1"/>
</dbReference>
<evidence type="ECO:0000256" key="1">
    <source>
        <dbReference type="ARBA" id="ARBA00023015"/>
    </source>
</evidence>
<dbReference type="InterPro" id="IPR009057">
    <property type="entry name" value="Homeodomain-like_sf"/>
</dbReference>
<keyword evidence="3" id="KW-0804">Transcription</keyword>
<comment type="caution">
    <text evidence="6">The sequence shown here is derived from an EMBL/GenBank/DDBJ whole genome shotgun (WGS) entry which is preliminary data.</text>
</comment>
<keyword evidence="1" id="KW-0805">Transcription regulation</keyword>
<evidence type="ECO:0000313" key="6">
    <source>
        <dbReference type="EMBL" id="GAA4226727.1"/>
    </source>
</evidence>
<dbReference type="Gene3D" id="1.10.10.60">
    <property type="entry name" value="Homeodomain-like"/>
    <property type="match status" value="1"/>
</dbReference>
<evidence type="ECO:0000313" key="7">
    <source>
        <dbReference type="Proteomes" id="UP001501710"/>
    </source>
</evidence>
<organism evidence="6 7">
    <name type="scientific">Actinomadura meridiana</name>
    <dbReference type="NCBI Taxonomy" id="559626"/>
    <lineage>
        <taxon>Bacteria</taxon>
        <taxon>Bacillati</taxon>
        <taxon>Actinomycetota</taxon>
        <taxon>Actinomycetes</taxon>
        <taxon>Streptosporangiales</taxon>
        <taxon>Thermomonosporaceae</taxon>
        <taxon>Actinomadura</taxon>
    </lineage>
</organism>
<dbReference type="Pfam" id="PF16859">
    <property type="entry name" value="TetR_C_11"/>
    <property type="match status" value="1"/>
</dbReference>
<dbReference type="EMBL" id="BAABAS010000004">
    <property type="protein sequence ID" value="GAA4226727.1"/>
    <property type="molecule type" value="Genomic_DNA"/>
</dbReference>
<feature type="DNA-binding region" description="H-T-H motif" evidence="4">
    <location>
        <begin position="44"/>
        <end position="63"/>
    </location>
</feature>
<keyword evidence="2 4" id="KW-0238">DNA-binding</keyword>